<keyword evidence="5 12" id="KW-0597">Phosphoprotein</keyword>
<dbReference type="Gene3D" id="1.20.120.160">
    <property type="entry name" value="HPT domain"/>
    <property type="match status" value="1"/>
</dbReference>
<keyword evidence="7" id="KW-0547">Nucleotide-binding</keyword>
<dbReference type="Pfam" id="PF01627">
    <property type="entry name" value="Hpt"/>
    <property type="match status" value="1"/>
</dbReference>
<evidence type="ECO:0000256" key="5">
    <source>
        <dbReference type="ARBA" id="ARBA00022553"/>
    </source>
</evidence>
<dbReference type="SMART" id="SM01231">
    <property type="entry name" value="H-kinase_dim"/>
    <property type="match status" value="1"/>
</dbReference>
<feature type="domain" description="HPt" evidence="15">
    <location>
        <begin position="1"/>
        <end position="103"/>
    </location>
</feature>
<proteinExistence type="predicted"/>
<dbReference type="InterPro" id="IPR004105">
    <property type="entry name" value="CheA-like_dim"/>
</dbReference>
<dbReference type="InterPro" id="IPR004358">
    <property type="entry name" value="Sig_transdc_His_kin-like_C"/>
</dbReference>
<evidence type="ECO:0000256" key="9">
    <source>
        <dbReference type="ARBA" id="ARBA00022840"/>
    </source>
</evidence>
<dbReference type="InterPro" id="IPR005467">
    <property type="entry name" value="His_kinase_dom"/>
</dbReference>
<dbReference type="AlphaFoldDB" id="A0A9X4RKI5"/>
<comment type="catalytic activity">
    <reaction evidence="1">
        <text>ATP + protein L-histidine = ADP + protein N-phospho-L-histidine.</text>
        <dbReference type="EC" id="2.7.13.3"/>
    </reaction>
</comment>
<dbReference type="GO" id="GO:0005524">
    <property type="term" value="F:ATP binding"/>
    <property type="evidence" value="ECO:0007669"/>
    <property type="project" value="UniProtKB-KW"/>
</dbReference>
<dbReference type="InterPro" id="IPR008207">
    <property type="entry name" value="Sig_transdc_His_kin_Hpt_dom"/>
</dbReference>
<dbReference type="InterPro" id="IPR037006">
    <property type="entry name" value="CheA-like_homodim_sf"/>
</dbReference>
<dbReference type="SMART" id="SM00260">
    <property type="entry name" value="CheW"/>
    <property type="match status" value="1"/>
</dbReference>
<dbReference type="PROSITE" id="PS50851">
    <property type="entry name" value="CHEW"/>
    <property type="match status" value="1"/>
</dbReference>
<comment type="function">
    <text evidence="11">Involved in the transmission of sensory signals from the chemoreceptors to the flagellar motors. CheA is autophosphorylated; it can transfer its phosphate group to either CheB or CheY.</text>
</comment>
<dbReference type="GO" id="GO:0005737">
    <property type="term" value="C:cytoplasm"/>
    <property type="evidence" value="ECO:0007669"/>
    <property type="project" value="InterPro"/>
</dbReference>
<gene>
    <name evidence="16" type="ORF">OLX77_00115</name>
</gene>
<dbReference type="Pfam" id="PF01584">
    <property type="entry name" value="CheW"/>
    <property type="match status" value="1"/>
</dbReference>
<dbReference type="InterPro" id="IPR037257">
    <property type="entry name" value="T2SS_E_N_sf"/>
</dbReference>
<dbReference type="InterPro" id="IPR002545">
    <property type="entry name" value="CheW-lke_dom"/>
</dbReference>
<dbReference type="Gene3D" id="2.30.30.40">
    <property type="entry name" value="SH3 Domains"/>
    <property type="match status" value="1"/>
</dbReference>
<dbReference type="Pfam" id="PF02895">
    <property type="entry name" value="H-kinase_dim"/>
    <property type="match status" value="1"/>
</dbReference>
<keyword evidence="9" id="KW-0067">ATP-binding</keyword>
<organism evidence="16 17">
    <name type="scientific">Thiovibrio frasassiensis</name>
    <dbReference type="NCBI Taxonomy" id="2984131"/>
    <lineage>
        <taxon>Bacteria</taxon>
        <taxon>Pseudomonadati</taxon>
        <taxon>Thermodesulfobacteriota</taxon>
        <taxon>Desulfobulbia</taxon>
        <taxon>Desulfobulbales</taxon>
        <taxon>Thiovibrionaceae</taxon>
        <taxon>Thiovibrio</taxon>
    </lineage>
</organism>
<dbReference type="InterPro" id="IPR003594">
    <property type="entry name" value="HATPase_dom"/>
</dbReference>
<feature type="modified residue" description="Phosphohistidine" evidence="12">
    <location>
        <position position="46"/>
    </location>
</feature>
<evidence type="ECO:0000256" key="1">
    <source>
        <dbReference type="ARBA" id="ARBA00000085"/>
    </source>
</evidence>
<dbReference type="SUPFAM" id="SSF50341">
    <property type="entry name" value="CheW-like"/>
    <property type="match status" value="1"/>
</dbReference>
<feature type="domain" description="CheW-like" evidence="14">
    <location>
        <begin position="556"/>
        <end position="688"/>
    </location>
</feature>
<evidence type="ECO:0000256" key="3">
    <source>
        <dbReference type="ARBA" id="ARBA00021495"/>
    </source>
</evidence>
<feature type="domain" description="Histidine kinase" evidence="13">
    <location>
        <begin position="311"/>
        <end position="554"/>
    </location>
</feature>
<evidence type="ECO:0000256" key="11">
    <source>
        <dbReference type="ARBA" id="ARBA00035100"/>
    </source>
</evidence>
<dbReference type="Proteomes" id="UP001154240">
    <property type="component" value="Unassembled WGS sequence"/>
</dbReference>
<dbReference type="SMART" id="SM00387">
    <property type="entry name" value="HATPase_c"/>
    <property type="match status" value="1"/>
</dbReference>
<evidence type="ECO:0000259" key="13">
    <source>
        <dbReference type="PROSITE" id="PS50109"/>
    </source>
</evidence>
<dbReference type="EMBL" id="JAPHEH010000001">
    <property type="protein sequence ID" value="MDG4474560.1"/>
    <property type="molecule type" value="Genomic_DNA"/>
</dbReference>
<evidence type="ECO:0000256" key="8">
    <source>
        <dbReference type="ARBA" id="ARBA00022777"/>
    </source>
</evidence>
<sequence>MADSEYAEIFREEAGELLEELETSLLELEKDPADLKIVSRVFRAMHTIKGSGAMFGFDDIAGFTHHVETALDKVRDGSVPVSTELIDLTLASRDHIRALLDAATGGGEADPTEGERIIVALQVLVGGGMPLAKQAASAPQVSEEEKDPTLGRRSHYRISVKPTPEFFVGGSTMEALLAELDTLGESTAFMDAEQEDGGALILLTTDKGVNAIEDVLVFAESSCRVTVTVLAVEGEEELEEHKKLGEILLEQGEISAEDLKTVLDRQKPLGELLVGEKLVSRTSVDAALAEQKLVRESKEKATVAKGAESIRVASEKLDQLINLVGELVVTQARLTQVASQHKESELVEPVEEVERLTAELRDCVLNIRMLPIGTTFVKFKRLVRDLSAELGKEVVMVTAGAETELDKNVIDQLGDPMVHLIRNSIDHGIELPEERERAGKPRKGTISLAAHHSGANVVITVTDDGKGLDAERIRQKAMEKGLFRADTEPSEQEIWNTIFMPGLSTAKTVTSVSGRGVGMDVVKSTVDALKGSVSVTHSIKGQGTTITIMLPLTLAIIDGLLVKAGETHFVLPLSQVEECVELTMEDIARFHNRRMLPVRDQLVPYVRLRDFFAIPGERPVREQMVISRINGERFGLVLDGVVGEHQTVLKSLGWVYRHATGLSGSTILGNGHVALILDVTNVMQCARQEEHNTLIN</sequence>
<name>A0A9X4RKI5_9BACT</name>
<dbReference type="GO" id="GO:0000155">
    <property type="term" value="F:phosphorelay sensor kinase activity"/>
    <property type="evidence" value="ECO:0007669"/>
    <property type="project" value="InterPro"/>
</dbReference>
<evidence type="ECO:0000256" key="12">
    <source>
        <dbReference type="PROSITE-ProRule" id="PRU00110"/>
    </source>
</evidence>
<keyword evidence="8" id="KW-0418">Kinase</keyword>
<dbReference type="RefSeq" id="WP_307631542.1">
    <property type="nucleotide sequence ID" value="NZ_JAPHEH010000001.1"/>
</dbReference>
<dbReference type="EC" id="2.7.13.3" evidence="2"/>
<dbReference type="InterPro" id="IPR036641">
    <property type="entry name" value="HPT_dom_sf"/>
</dbReference>
<reference evidence="16" key="1">
    <citation type="journal article" date="2022" name="bioRxiv">
        <title>Thiovibrio frasassiensisgen. nov., sp. nov., an autotrophic, elemental sulfur disproportionating bacterium isolated from sulfidic karst sediment, and proposal of Thiovibrionaceae fam. nov.</title>
        <authorList>
            <person name="Aronson H."/>
            <person name="Thomas C."/>
            <person name="Bhattacharyya M."/>
            <person name="Eckstein S."/>
            <person name="Jensen S."/>
            <person name="Barco R."/>
            <person name="Macalady J."/>
            <person name="Amend J."/>
        </authorList>
    </citation>
    <scope>NUCLEOTIDE SEQUENCE</scope>
    <source>
        <strain evidence="16">RS19-109</strain>
    </source>
</reference>
<dbReference type="PROSITE" id="PS50109">
    <property type="entry name" value="HIS_KIN"/>
    <property type="match status" value="1"/>
</dbReference>
<dbReference type="PRINTS" id="PR00344">
    <property type="entry name" value="BCTRLSENSOR"/>
</dbReference>
<dbReference type="PROSITE" id="PS50894">
    <property type="entry name" value="HPT"/>
    <property type="match status" value="1"/>
</dbReference>
<dbReference type="InterPro" id="IPR036890">
    <property type="entry name" value="HATPase_C_sf"/>
</dbReference>
<keyword evidence="17" id="KW-1185">Reference proteome</keyword>
<dbReference type="Gene3D" id="3.30.565.10">
    <property type="entry name" value="Histidine kinase-like ATPase, C-terminal domain"/>
    <property type="match status" value="1"/>
</dbReference>
<dbReference type="FunFam" id="3.30.565.10:FF:000016">
    <property type="entry name" value="Chemotaxis protein CheA, putative"/>
    <property type="match status" value="1"/>
</dbReference>
<dbReference type="SUPFAM" id="SSF47384">
    <property type="entry name" value="Homodimeric domain of signal transducing histidine kinase"/>
    <property type="match status" value="1"/>
</dbReference>
<evidence type="ECO:0000259" key="15">
    <source>
        <dbReference type="PROSITE" id="PS50894"/>
    </source>
</evidence>
<dbReference type="CDD" id="cd00088">
    <property type="entry name" value="HPT"/>
    <property type="match status" value="1"/>
</dbReference>
<keyword evidence="10" id="KW-0902">Two-component regulatory system</keyword>
<evidence type="ECO:0000256" key="6">
    <source>
        <dbReference type="ARBA" id="ARBA00022679"/>
    </source>
</evidence>
<dbReference type="PANTHER" id="PTHR43395">
    <property type="entry name" value="SENSOR HISTIDINE KINASE CHEA"/>
    <property type="match status" value="1"/>
</dbReference>
<accession>A0A9X4RKI5</accession>
<evidence type="ECO:0000313" key="17">
    <source>
        <dbReference type="Proteomes" id="UP001154240"/>
    </source>
</evidence>
<keyword evidence="4" id="KW-0145">Chemotaxis</keyword>
<dbReference type="SUPFAM" id="SSF160246">
    <property type="entry name" value="EspE N-terminal domain-like"/>
    <property type="match status" value="1"/>
</dbReference>
<evidence type="ECO:0000256" key="2">
    <source>
        <dbReference type="ARBA" id="ARBA00012438"/>
    </source>
</evidence>
<comment type="caution">
    <text evidence="16">The sequence shown here is derived from an EMBL/GenBank/DDBJ whole genome shotgun (WGS) entry which is preliminary data.</text>
</comment>
<dbReference type="CDD" id="cd00731">
    <property type="entry name" value="CheA_reg"/>
    <property type="match status" value="1"/>
</dbReference>
<dbReference type="GO" id="GO:0006935">
    <property type="term" value="P:chemotaxis"/>
    <property type="evidence" value="ECO:0007669"/>
    <property type="project" value="UniProtKB-KW"/>
</dbReference>
<reference evidence="16" key="2">
    <citation type="submission" date="2022-10" db="EMBL/GenBank/DDBJ databases">
        <authorList>
            <person name="Aronson H.S."/>
        </authorList>
    </citation>
    <scope>NUCLEOTIDE SEQUENCE</scope>
    <source>
        <strain evidence="16">RS19-109</strain>
    </source>
</reference>
<dbReference type="InterPro" id="IPR051315">
    <property type="entry name" value="Bact_Chemotaxis_CheA"/>
</dbReference>
<dbReference type="SUPFAM" id="SSF47226">
    <property type="entry name" value="Histidine-containing phosphotransfer domain, HPT domain"/>
    <property type="match status" value="1"/>
</dbReference>
<dbReference type="SUPFAM" id="SSF55874">
    <property type="entry name" value="ATPase domain of HSP90 chaperone/DNA topoisomerase II/histidine kinase"/>
    <property type="match status" value="1"/>
</dbReference>
<dbReference type="Gene3D" id="1.10.287.560">
    <property type="entry name" value="Histidine kinase CheA-like, homodimeric domain"/>
    <property type="match status" value="1"/>
</dbReference>
<dbReference type="Pfam" id="PF02518">
    <property type="entry name" value="HATPase_c"/>
    <property type="match status" value="1"/>
</dbReference>
<keyword evidence="6" id="KW-0808">Transferase</keyword>
<dbReference type="SMART" id="SM00073">
    <property type="entry name" value="HPT"/>
    <property type="match status" value="1"/>
</dbReference>
<evidence type="ECO:0000256" key="4">
    <source>
        <dbReference type="ARBA" id="ARBA00022500"/>
    </source>
</evidence>
<protein>
    <recommendedName>
        <fullName evidence="3">Chemotaxis protein CheA</fullName>
        <ecNumber evidence="2">2.7.13.3</ecNumber>
    </recommendedName>
</protein>
<dbReference type="CDD" id="cd16916">
    <property type="entry name" value="HATPase_CheA-like"/>
    <property type="match status" value="1"/>
</dbReference>
<evidence type="ECO:0000256" key="10">
    <source>
        <dbReference type="ARBA" id="ARBA00023012"/>
    </source>
</evidence>
<evidence type="ECO:0000313" key="16">
    <source>
        <dbReference type="EMBL" id="MDG4474560.1"/>
    </source>
</evidence>
<dbReference type="InterPro" id="IPR036061">
    <property type="entry name" value="CheW-like_dom_sf"/>
</dbReference>
<dbReference type="InterPro" id="IPR036097">
    <property type="entry name" value="HisK_dim/P_sf"/>
</dbReference>
<dbReference type="PANTHER" id="PTHR43395:SF10">
    <property type="entry name" value="CHEMOTAXIS PROTEIN CHEA"/>
    <property type="match status" value="1"/>
</dbReference>
<evidence type="ECO:0000259" key="14">
    <source>
        <dbReference type="PROSITE" id="PS50851"/>
    </source>
</evidence>
<evidence type="ECO:0000256" key="7">
    <source>
        <dbReference type="ARBA" id="ARBA00022741"/>
    </source>
</evidence>